<evidence type="ECO:0000313" key="4">
    <source>
        <dbReference type="Proteomes" id="UP000198939"/>
    </source>
</evidence>
<dbReference type="AlphaFoldDB" id="A0A1H8RBP7"/>
<reference evidence="3" key="1">
    <citation type="submission" date="2016-10" db="EMBL/GenBank/DDBJ databases">
        <authorList>
            <person name="Wibberg D."/>
        </authorList>
    </citation>
    <scope>NUCLEOTIDE SEQUENCE [LARGE SCALE GENOMIC DNA]</scope>
</reference>
<evidence type="ECO:0000313" key="1">
    <source>
        <dbReference type="EMBL" id="SEI07479.1"/>
    </source>
</evidence>
<evidence type="ECO:0000313" key="3">
    <source>
        <dbReference type="Proteomes" id="UP000183063"/>
    </source>
</evidence>
<proteinExistence type="predicted"/>
<dbReference type="Proteomes" id="UP000198939">
    <property type="component" value="Unassembled WGS sequence"/>
</dbReference>
<evidence type="ECO:0000313" key="2">
    <source>
        <dbReference type="EMBL" id="SEO63772.1"/>
    </source>
</evidence>
<reference evidence="2 4" key="2">
    <citation type="submission" date="2016-10" db="EMBL/GenBank/DDBJ databases">
        <authorList>
            <person name="Varghese N."/>
            <person name="Submissions S."/>
        </authorList>
    </citation>
    <scope>NUCLEOTIDE SEQUENCE [LARGE SCALE GENOMIC DNA]</scope>
    <source>
        <strain evidence="2 4">CGMCC 1.7071</strain>
    </source>
</reference>
<protein>
    <submittedName>
        <fullName evidence="1">Uncharacterized protein</fullName>
    </submittedName>
</protein>
<sequence>MILPATLAKFTRRLNTPVAGLPRTVTLSLMAGHACKGSAIDEGAGTAFLQQNGYFDLRGKAFDDANFLAQTEFTQFDFRELARLCAGIDYLFGKDGILARNVVSKGLGEPSFPYDPNNPYIRVPSPAETREMT</sequence>
<dbReference type="Proteomes" id="UP000183063">
    <property type="component" value="Unassembled WGS sequence"/>
</dbReference>
<reference evidence="1" key="3">
    <citation type="submission" date="2016-10" db="EMBL/GenBank/DDBJ databases">
        <authorList>
            <person name="de Groot N.N."/>
        </authorList>
    </citation>
    <scope>NUCLEOTIDE SEQUENCE [LARGE SCALE GENOMIC DNA]</scope>
    <source>
        <strain evidence="1">CCBAU85039</strain>
    </source>
</reference>
<keyword evidence="4" id="KW-1185">Reference proteome</keyword>
<name>A0A1H8RBP7_9HYPH</name>
<dbReference type="RefSeq" id="WP_244541374.1">
    <property type="nucleotide sequence ID" value="NZ_FNXB01000024.1"/>
</dbReference>
<dbReference type="EMBL" id="FOCV01000021">
    <property type="protein sequence ID" value="SEO63772.1"/>
    <property type="molecule type" value="Genomic_DNA"/>
</dbReference>
<organism evidence="1 3">
    <name type="scientific">Rhizobium tibeticum</name>
    <dbReference type="NCBI Taxonomy" id="501024"/>
    <lineage>
        <taxon>Bacteria</taxon>
        <taxon>Pseudomonadati</taxon>
        <taxon>Pseudomonadota</taxon>
        <taxon>Alphaproteobacteria</taxon>
        <taxon>Hyphomicrobiales</taxon>
        <taxon>Rhizobiaceae</taxon>
        <taxon>Rhizobium/Agrobacterium group</taxon>
        <taxon>Rhizobium</taxon>
    </lineage>
</organism>
<accession>A0A1H8RBP7</accession>
<dbReference type="EMBL" id="FNXB01000024">
    <property type="protein sequence ID" value="SEI07479.1"/>
    <property type="molecule type" value="Genomic_DNA"/>
</dbReference>
<gene>
    <name evidence="1" type="ORF">RTCCBAU85039_4251</name>
    <name evidence="2" type="ORF">SAMN05216228_102131</name>
</gene>